<evidence type="ECO:0000256" key="4">
    <source>
        <dbReference type="ARBA" id="ARBA00022801"/>
    </source>
</evidence>
<evidence type="ECO:0000256" key="7">
    <source>
        <dbReference type="SAM" id="SignalP"/>
    </source>
</evidence>
<dbReference type="InterPro" id="IPR057739">
    <property type="entry name" value="Glyco_hydro_29_N"/>
</dbReference>
<gene>
    <name evidence="10" type="ORF">G3M48_001283</name>
</gene>
<keyword evidence="5" id="KW-0326">Glycosidase</keyword>
<proteinExistence type="inferred from homology"/>
<feature type="region of interest" description="Disordered" evidence="6">
    <location>
        <begin position="785"/>
        <end position="826"/>
    </location>
</feature>
<evidence type="ECO:0000313" key="11">
    <source>
        <dbReference type="Proteomes" id="UP001397290"/>
    </source>
</evidence>
<comment type="caution">
    <text evidence="10">The sequence shown here is derived from an EMBL/GenBank/DDBJ whole genome shotgun (WGS) entry which is preliminary data.</text>
</comment>
<dbReference type="Proteomes" id="UP001397290">
    <property type="component" value="Unassembled WGS sequence"/>
</dbReference>
<evidence type="ECO:0000256" key="1">
    <source>
        <dbReference type="ARBA" id="ARBA00007951"/>
    </source>
</evidence>
<accession>A0AAW0S025</accession>
<feature type="domain" description="ZN622/Rei1/Reh1 zinc finger C2H2-type" evidence="9">
    <location>
        <begin position="665"/>
        <end position="757"/>
    </location>
</feature>
<dbReference type="AlphaFoldDB" id="A0AAW0S025"/>
<comment type="similarity">
    <text evidence="1">Belongs to the glycosyl hydrolase 29 family.</text>
</comment>
<reference evidence="10 11" key="1">
    <citation type="submission" date="2020-02" db="EMBL/GenBank/DDBJ databases">
        <title>Comparative genomics of the hypocrealean fungal genus Beauvera.</title>
        <authorList>
            <person name="Showalter D.N."/>
            <person name="Bushley K.E."/>
            <person name="Rehner S.A."/>
        </authorList>
    </citation>
    <scope>NUCLEOTIDE SEQUENCE [LARGE SCALE GENOMIC DNA]</scope>
    <source>
        <strain evidence="10 11">ARSEF4384</strain>
    </source>
</reference>
<protein>
    <recommendedName>
        <fullName evidence="2">alpha-L-fucosidase</fullName>
        <ecNumber evidence="2">3.2.1.51</ecNumber>
    </recommendedName>
</protein>
<dbReference type="PANTHER" id="PTHR10030">
    <property type="entry name" value="ALPHA-L-FUCOSIDASE"/>
    <property type="match status" value="1"/>
</dbReference>
<dbReference type="InterPro" id="IPR041661">
    <property type="entry name" value="ZN622/Rei1/Reh1_Znf-C2H2"/>
</dbReference>
<dbReference type="Gene3D" id="3.20.20.80">
    <property type="entry name" value="Glycosidases"/>
    <property type="match status" value="2"/>
</dbReference>
<dbReference type="PANTHER" id="PTHR10030:SF37">
    <property type="entry name" value="ALPHA-L-FUCOSIDASE-RELATED"/>
    <property type="match status" value="1"/>
</dbReference>
<evidence type="ECO:0000313" key="10">
    <source>
        <dbReference type="EMBL" id="KAK8147615.1"/>
    </source>
</evidence>
<dbReference type="GO" id="GO:0006004">
    <property type="term" value="P:fucose metabolic process"/>
    <property type="evidence" value="ECO:0007669"/>
    <property type="project" value="TreeGrafter"/>
</dbReference>
<dbReference type="Pfam" id="PF01120">
    <property type="entry name" value="Alpha_L_fucos"/>
    <property type="match status" value="2"/>
</dbReference>
<dbReference type="EC" id="3.2.1.51" evidence="2"/>
<keyword evidence="11" id="KW-1185">Reference proteome</keyword>
<feature type="domain" description="Glycoside hydrolase family 29 N-terminal" evidence="8">
    <location>
        <begin position="278"/>
        <end position="519"/>
    </location>
</feature>
<feature type="domain" description="Glycoside hydrolase family 29 N-terminal" evidence="8">
    <location>
        <begin position="147"/>
        <end position="255"/>
    </location>
</feature>
<dbReference type="GO" id="GO:0004560">
    <property type="term" value="F:alpha-L-fucosidase activity"/>
    <property type="evidence" value="ECO:0007669"/>
    <property type="project" value="UniProtKB-EC"/>
</dbReference>
<name>A0AAW0S025_9HYPO</name>
<evidence type="ECO:0000256" key="3">
    <source>
        <dbReference type="ARBA" id="ARBA00022729"/>
    </source>
</evidence>
<feature type="region of interest" description="Disordered" evidence="6">
    <location>
        <begin position="619"/>
        <end position="657"/>
    </location>
</feature>
<organism evidence="10 11">
    <name type="scientific">Beauveria asiatica</name>
    <dbReference type="NCBI Taxonomy" id="1069075"/>
    <lineage>
        <taxon>Eukaryota</taxon>
        <taxon>Fungi</taxon>
        <taxon>Dikarya</taxon>
        <taxon>Ascomycota</taxon>
        <taxon>Pezizomycotina</taxon>
        <taxon>Sordariomycetes</taxon>
        <taxon>Hypocreomycetidae</taxon>
        <taxon>Hypocreales</taxon>
        <taxon>Cordycipitaceae</taxon>
        <taxon>Beauveria</taxon>
    </lineage>
</organism>
<dbReference type="InterPro" id="IPR017853">
    <property type="entry name" value="GH"/>
</dbReference>
<evidence type="ECO:0000259" key="8">
    <source>
        <dbReference type="Pfam" id="PF01120"/>
    </source>
</evidence>
<evidence type="ECO:0000259" key="9">
    <source>
        <dbReference type="Pfam" id="PF12756"/>
    </source>
</evidence>
<feature type="compositionally biased region" description="Low complexity" evidence="6">
    <location>
        <begin position="648"/>
        <end position="657"/>
    </location>
</feature>
<dbReference type="GO" id="GO:0016139">
    <property type="term" value="P:glycoside catabolic process"/>
    <property type="evidence" value="ECO:0007669"/>
    <property type="project" value="TreeGrafter"/>
</dbReference>
<dbReference type="Pfam" id="PF12756">
    <property type="entry name" value="zf-C2H2_2"/>
    <property type="match status" value="1"/>
</dbReference>
<dbReference type="SMART" id="SM00812">
    <property type="entry name" value="Alpha_L_fucos"/>
    <property type="match status" value="1"/>
</dbReference>
<sequence length="910" mass="100683">MHWLTSIAVVASVASALPSTDETDSISFSNNTPTISIVSPNLTTKWFEGSDYVQVVELFVYNTHKTRFLTKNHNLTLTIDSASLDTVIPGTVKRLAPGQRALVQVGVKNKAGVKAGAPCRGKATATAAGSQSAASADLAGSCGIGDFANTAESLLTHRTPDWFDRSKYGIFIHWGLYSVPAYGSTGKNENYAEWYWKWQHDPNDKTRTYQYHLETYGKDVNYDDFAANFSGKNFDPKQWVDLFADAGAQYFVPTTSTLPPSCPPSRSHEFFLTLGRPEHHDGFAIFNFSTSISRRSTVHYGPRRDFLAELFAAAKRHQPHLRRGTYFSLPEWYNPKYKHGGSFAGGPPTNPYTGATLEYTGYVEVDDFVADVQAPQMEALAYAYDTEMLWCDIGGPNKSADVMSKWINWARKQGRQVSYNSRCGLKGDYDTPEYDPNPKHPFDRKWESSRGMDPYSYGYNHVTPDDQYMTGEDIVKTLVDIVANNGNFLLDIGPAGDGSIPPIMQKGLRDAGSWIRGHNEAIFNTTYWSVTAGADPLRYTATADAFYIHHVGKPGGVVEIPDPVPYLPGDRVKAVGGTAHGIEIRTKWTGLGTLRLELPDKVVEGDRIAKLRQRAAQSGAEIRTGSDSDSDSISLPYLTPSDSDADADSQPGSPSDATPRFVAEQCLFCDVQSADLDASLVHMASTHSFVVPYQSSLVVDVATLIWYLHLVIYTYHECIACGSRRRSAAAAQQHMQSKSHCRFDMASPEMREFYDVSALDRRVVVSELALQDEGTIRLASGKLISQRGSSSGGGGGSRRRLEREETENAGKLSNAGETELAVRSGDEQRQVVLDGAERNMSRQMAQLSVRDQQALAHLQPHEQRRELTLRKKQVDRARRAEWRAQAALGRKGNRTLMKTYRTQGPERPLG</sequence>
<keyword evidence="3 7" id="KW-0732">Signal</keyword>
<dbReference type="SUPFAM" id="SSF51445">
    <property type="entry name" value="(Trans)glycosidases"/>
    <property type="match status" value="1"/>
</dbReference>
<evidence type="ECO:0000256" key="5">
    <source>
        <dbReference type="ARBA" id="ARBA00023295"/>
    </source>
</evidence>
<evidence type="ECO:0000256" key="2">
    <source>
        <dbReference type="ARBA" id="ARBA00012662"/>
    </source>
</evidence>
<feature type="compositionally biased region" description="Basic and acidic residues" evidence="6">
    <location>
        <begin position="799"/>
        <end position="808"/>
    </location>
</feature>
<keyword evidence="4" id="KW-0378">Hydrolase</keyword>
<feature type="chain" id="PRO_5043597943" description="alpha-L-fucosidase" evidence="7">
    <location>
        <begin position="17"/>
        <end position="910"/>
    </location>
</feature>
<dbReference type="EMBL" id="JAAHCF010000135">
    <property type="protein sequence ID" value="KAK8147615.1"/>
    <property type="molecule type" value="Genomic_DNA"/>
</dbReference>
<evidence type="ECO:0000256" key="6">
    <source>
        <dbReference type="SAM" id="MobiDB-lite"/>
    </source>
</evidence>
<dbReference type="InterPro" id="IPR000933">
    <property type="entry name" value="Glyco_hydro_29"/>
</dbReference>
<feature type="region of interest" description="Disordered" evidence="6">
    <location>
        <begin position="884"/>
        <end position="910"/>
    </location>
</feature>
<feature type="signal peptide" evidence="7">
    <location>
        <begin position="1"/>
        <end position="16"/>
    </location>
</feature>